<dbReference type="OrthoDB" id="2423977at2759"/>
<organism evidence="3 4">
    <name type="scientific">Linnemannia gamsii</name>
    <dbReference type="NCBI Taxonomy" id="64522"/>
    <lineage>
        <taxon>Eukaryota</taxon>
        <taxon>Fungi</taxon>
        <taxon>Fungi incertae sedis</taxon>
        <taxon>Mucoromycota</taxon>
        <taxon>Mortierellomycotina</taxon>
        <taxon>Mortierellomycetes</taxon>
        <taxon>Mortierellales</taxon>
        <taxon>Mortierellaceae</taxon>
        <taxon>Linnemannia</taxon>
    </lineage>
</organism>
<reference evidence="3" key="1">
    <citation type="journal article" date="2020" name="Fungal Divers.">
        <title>Resolving the Mortierellaceae phylogeny through synthesis of multi-gene phylogenetics and phylogenomics.</title>
        <authorList>
            <person name="Vandepol N."/>
            <person name="Liber J."/>
            <person name="Desiro A."/>
            <person name="Na H."/>
            <person name="Kennedy M."/>
            <person name="Barry K."/>
            <person name="Grigoriev I.V."/>
            <person name="Miller A.N."/>
            <person name="O'Donnell K."/>
            <person name="Stajich J.E."/>
            <person name="Bonito G."/>
        </authorList>
    </citation>
    <scope>NUCLEOTIDE SEQUENCE</scope>
    <source>
        <strain evidence="3">NVP60</strain>
    </source>
</reference>
<dbReference type="Proteomes" id="UP000823405">
    <property type="component" value="Unassembled WGS sequence"/>
</dbReference>
<proteinExistence type="predicted"/>
<dbReference type="EMBL" id="JAAAIN010000105">
    <property type="protein sequence ID" value="KAG0320298.1"/>
    <property type="molecule type" value="Genomic_DNA"/>
</dbReference>
<dbReference type="Gene3D" id="3.80.10.10">
    <property type="entry name" value="Ribonuclease Inhibitor"/>
    <property type="match status" value="1"/>
</dbReference>
<accession>A0A9P6UUJ0</accession>
<feature type="region of interest" description="Disordered" evidence="1">
    <location>
        <begin position="395"/>
        <end position="416"/>
    </location>
</feature>
<dbReference type="PROSITE" id="PS50181">
    <property type="entry name" value="FBOX"/>
    <property type="match status" value="1"/>
</dbReference>
<dbReference type="InterPro" id="IPR001810">
    <property type="entry name" value="F-box_dom"/>
</dbReference>
<evidence type="ECO:0000313" key="3">
    <source>
        <dbReference type="EMBL" id="KAG0320298.1"/>
    </source>
</evidence>
<name>A0A9P6UUJ0_9FUNG</name>
<feature type="domain" description="F-box" evidence="2">
    <location>
        <begin position="1"/>
        <end position="54"/>
    </location>
</feature>
<gene>
    <name evidence="3" type="ORF">BGZ97_000303</name>
</gene>
<protein>
    <recommendedName>
        <fullName evidence="2">F-box domain-containing protein</fullName>
    </recommendedName>
</protein>
<dbReference type="SUPFAM" id="SSF52047">
    <property type="entry name" value="RNI-like"/>
    <property type="match status" value="1"/>
</dbReference>
<sequence length="838" mass="95914">MTLLLQLPPECLQLTIQYLDPRDTVALLRVNKFIASLALPYIYSDPFHNSFHSVFTYSEDSSYSLTRLLRLLLVSNGQISSPHLHKAVSVAHGRESDSDLIPPAHRQSPLNYIIHLRRLDLGRWSDVIPICAYFSTPPDNVVDYLKTPEFQSIAGLEHLLPSYIRRNIPDQYGLQAAFRIVLFREVNWALASPILEQLQSLTIPVSDIRRYLGIIDQLGDLEQVWFHLDVIFEYYTGDIDLDDPESQDIWTATRVRKEEITQDMIQFVRTHAQHFPGRLKSVICPEAGAWPSMRQTCPAETLVQLVEALPALHKPTVISESNWMHFMACIASTDLMHIQEIVCPLHFGSTHQQLVDNRDFLQGCRALKRMVIGSLGPSGLQWAVQEKKSSLDKSSISNLHKPLDTTTSTTLKPESSERPLLLRHGMVPLEEAILTDSAAIPFTDEIDSIAFAFSPTLTRIFVRSDYEPLNLQRSLQVGRGWVRLPVLTELYMELGDTRLVIDPELLIHCPNITSATLDDNTFEYGLQDLDQSSYCLPASLHRLGSLTLHGWSALRFHPDTLHTTMNLTRLEISMKVIHPDVCFIPPPAAINNNNHLGIERPCWTWDWHLPLLTKLELTSQFAYEFQFRMLARCPALEKLELNIHTLQGQHTRTIAMSDLFYNPVDDDNSMRTVWQGEENYKRIVAPALQVVRMRGRWSIESPTVLAEFLKGMLPSLGRLYANHWTNIPLTAFLDALRGNPNSKVWRINLDESVFGEGPLEGEAREKWKKEEEVRLGLVPDSKEGHKQRMGRPILLTVIKIGRVKYRVLEDPEARVIKNRALQRVYWSIKRSWLFRSRP</sequence>
<evidence type="ECO:0000256" key="1">
    <source>
        <dbReference type="SAM" id="MobiDB-lite"/>
    </source>
</evidence>
<evidence type="ECO:0000313" key="4">
    <source>
        <dbReference type="Proteomes" id="UP000823405"/>
    </source>
</evidence>
<evidence type="ECO:0000259" key="2">
    <source>
        <dbReference type="PROSITE" id="PS50181"/>
    </source>
</evidence>
<keyword evidence="4" id="KW-1185">Reference proteome</keyword>
<feature type="compositionally biased region" description="Polar residues" evidence="1">
    <location>
        <begin position="395"/>
        <end position="413"/>
    </location>
</feature>
<dbReference type="InterPro" id="IPR032675">
    <property type="entry name" value="LRR_dom_sf"/>
</dbReference>
<comment type="caution">
    <text evidence="3">The sequence shown here is derived from an EMBL/GenBank/DDBJ whole genome shotgun (WGS) entry which is preliminary data.</text>
</comment>
<dbReference type="AlphaFoldDB" id="A0A9P6UUJ0"/>